<comment type="caution">
    <text evidence="2">The sequence shown here is derived from an EMBL/GenBank/DDBJ whole genome shotgun (WGS) entry which is preliminary data.</text>
</comment>
<protein>
    <submittedName>
        <fullName evidence="2">Methyltransferase</fullName>
    </submittedName>
</protein>
<accession>A0A0C1FBY5</accession>
<dbReference type="SUPFAM" id="SSF53335">
    <property type="entry name" value="S-adenosyl-L-methionine-dependent methyltransferases"/>
    <property type="match status" value="1"/>
</dbReference>
<evidence type="ECO:0000313" key="3">
    <source>
        <dbReference type="Proteomes" id="UP000031473"/>
    </source>
</evidence>
<dbReference type="EMBL" id="JSYL01000001">
    <property type="protein sequence ID" value="KIA90572.1"/>
    <property type="molecule type" value="Genomic_DNA"/>
</dbReference>
<dbReference type="OrthoDB" id="9800454at2"/>
<dbReference type="Pfam" id="PF13649">
    <property type="entry name" value="Methyltransf_25"/>
    <property type="match status" value="1"/>
</dbReference>
<organism evidence="2 3">
    <name type="scientific">Kaistella jeonii</name>
    <dbReference type="NCBI Taxonomy" id="266749"/>
    <lineage>
        <taxon>Bacteria</taxon>
        <taxon>Pseudomonadati</taxon>
        <taxon>Bacteroidota</taxon>
        <taxon>Flavobacteriia</taxon>
        <taxon>Flavobacteriales</taxon>
        <taxon>Weeksellaceae</taxon>
        <taxon>Chryseobacterium group</taxon>
        <taxon>Kaistella</taxon>
    </lineage>
</organism>
<dbReference type="Proteomes" id="UP000031473">
    <property type="component" value="Unassembled WGS sequence"/>
</dbReference>
<evidence type="ECO:0000313" key="2">
    <source>
        <dbReference type="EMBL" id="KIA90572.1"/>
    </source>
</evidence>
<dbReference type="InterPro" id="IPR029063">
    <property type="entry name" value="SAM-dependent_MTases_sf"/>
</dbReference>
<dbReference type="Gene3D" id="3.40.50.150">
    <property type="entry name" value="Vaccinia Virus protein VP39"/>
    <property type="match status" value="1"/>
</dbReference>
<reference evidence="2 3" key="1">
    <citation type="submission" date="2014-10" db="EMBL/GenBank/DDBJ databases">
        <title>Kaistella jeonii genome.</title>
        <authorList>
            <person name="Clayton J.T."/>
            <person name="Newman J.D."/>
        </authorList>
    </citation>
    <scope>NUCLEOTIDE SEQUENCE [LARGE SCALE GENOMIC DNA]</scope>
    <source>
        <strain evidence="2 3">DSM 17048</strain>
    </source>
</reference>
<dbReference type="GO" id="GO:0008168">
    <property type="term" value="F:methyltransferase activity"/>
    <property type="evidence" value="ECO:0007669"/>
    <property type="project" value="UniProtKB-KW"/>
</dbReference>
<sequence>MALDTTYRTDLEESMDDFSMDNEGLVTALDDIARINQLLGGNSVTLDGVRTLIKDFPKDKLITIIDFGCGSGDMLRMLSKYGTDHNLNFKLIGIDANEATIRHAEKCSAEFKNITYLAEDIFLYDFSKFSIDIALITLTLHHFKNDGIINIMKVIYGLVTKGIVVNDLQRSKLAYRLFQVIIFVFRLKEMTANDGLISILRGFKRKDLEKFSTQLNFKKVNIKWKWAFRYQWIITKTN</sequence>
<evidence type="ECO:0000259" key="1">
    <source>
        <dbReference type="Pfam" id="PF13649"/>
    </source>
</evidence>
<gene>
    <name evidence="2" type="ORF">OA86_01435</name>
</gene>
<dbReference type="AlphaFoldDB" id="A0A0C1FBY5"/>
<dbReference type="CDD" id="cd02440">
    <property type="entry name" value="AdoMet_MTases"/>
    <property type="match status" value="1"/>
</dbReference>
<keyword evidence="2" id="KW-0808">Transferase</keyword>
<proteinExistence type="predicted"/>
<dbReference type="GO" id="GO:0032259">
    <property type="term" value="P:methylation"/>
    <property type="evidence" value="ECO:0007669"/>
    <property type="project" value="UniProtKB-KW"/>
</dbReference>
<name>A0A0C1FBY5_9FLAO</name>
<dbReference type="InterPro" id="IPR041698">
    <property type="entry name" value="Methyltransf_25"/>
</dbReference>
<keyword evidence="3" id="KW-1185">Reference proteome</keyword>
<dbReference type="STRING" id="266749.SAMN05421876_101238"/>
<keyword evidence="2" id="KW-0489">Methyltransferase</keyword>
<dbReference type="RefSeq" id="WP_039347676.1">
    <property type="nucleotide sequence ID" value="NZ_FOLA01000001.1"/>
</dbReference>
<feature type="domain" description="Methyltransferase" evidence="1">
    <location>
        <begin position="64"/>
        <end position="161"/>
    </location>
</feature>